<accession>A0A4R4NGV6</accession>
<gene>
    <name evidence="2" type="ORF">E1267_10845</name>
</gene>
<dbReference type="AlphaFoldDB" id="A0A4R4NGV6"/>
<name>A0A4R4NGV6_9ACTN</name>
<organism evidence="2 3">
    <name type="scientific">Nonomuraea longispora</name>
    <dbReference type="NCBI Taxonomy" id="1848320"/>
    <lineage>
        <taxon>Bacteria</taxon>
        <taxon>Bacillati</taxon>
        <taxon>Actinomycetota</taxon>
        <taxon>Actinomycetes</taxon>
        <taxon>Streptosporangiales</taxon>
        <taxon>Streptosporangiaceae</taxon>
        <taxon>Nonomuraea</taxon>
    </lineage>
</organism>
<sequence length="87" mass="9426">MAGSAHELTTGFPDRKTGSTPSRGEPGADRLRYLTDTGRRLITISADRQDEPQEPSGQAPGDWDEDLTLTLFTGTLTVSLWSPPLPD</sequence>
<evidence type="ECO:0000313" key="3">
    <source>
        <dbReference type="Proteomes" id="UP000295157"/>
    </source>
</evidence>
<proteinExistence type="predicted"/>
<dbReference type="Proteomes" id="UP000295157">
    <property type="component" value="Unassembled WGS sequence"/>
</dbReference>
<evidence type="ECO:0000313" key="2">
    <source>
        <dbReference type="EMBL" id="TDC08249.1"/>
    </source>
</evidence>
<comment type="caution">
    <text evidence="2">The sequence shown here is derived from an EMBL/GenBank/DDBJ whole genome shotgun (WGS) entry which is preliminary data.</text>
</comment>
<keyword evidence="3" id="KW-1185">Reference proteome</keyword>
<evidence type="ECO:0000256" key="1">
    <source>
        <dbReference type="SAM" id="MobiDB-lite"/>
    </source>
</evidence>
<dbReference type="RefSeq" id="WP_132332295.1">
    <property type="nucleotide sequence ID" value="NZ_SMJZ01000030.1"/>
</dbReference>
<reference evidence="2 3" key="1">
    <citation type="submission" date="2019-02" db="EMBL/GenBank/DDBJ databases">
        <title>Draft genome sequences of novel Actinobacteria.</title>
        <authorList>
            <person name="Sahin N."/>
            <person name="Ay H."/>
            <person name="Saygin H."/>
        </authorList>
    </citation>
    <scope>NUCLEOTIDE SEQUENCE [LARGE SCALE GENOMIC DNA]</scope>
    <source>
        <strain evidence="2 3">KC201</strain>
    </source>
</reference>
<feature type="region of interest" description="Disordered" evidence="1">
    <location>
        <begin position="44"/>
        <end position="65"/>
    </location>
</feature>
<dbReference type="EMBL" id="SMJZ01000030">
    <property type="protein sequence ID" value="TDC08249.1"/>
    <property type="molecule type" value="Genomic_DNA"/>
</dbReference>
<protein>
    <submittedName>
        <fullName evidence="2">Uncharacterized protein</fullName>
    </submittedName>
</protein>
<feature type="region of interest" description="Disordered" evidence="1">
    <location>
        <begin position="1"/>
        <end position="32"/>
    </location>
</feature>